<dbReference type="GeneID" id="96227783"/>
<feature type="region of interest" description="Disordered" evidence="2">
    <location>
        <begin position="35"/>
        <end position="123"/>
    </location>
</feature>
<evidence type="ECO:0000313" key="5">
    <source>
        <dbReference type="Proteomes" id="UP000095485"/>
    </source>
</evidence>
<keyword evidence="1" id="KW-0677">Repeat</keyword>
<evidence type="ECO:0000256" key="1">
    <source>
        <dbReference type="ARBA" id="ARBA00022737"/>
    </source>
</evidence>
<dbReference type="Proteomes" id="UP000095485">
    <property type="component" value="Unassembled WGS sequence"/>
</dbReference>
<organism evidence="4 5">
    <name type="scientific">Dorea longicatena</name>
    <dbReference type="NCBI Taxonomy" id="88431"/>
    <lineage>
        <taxon>Bacteria</taxon>
        <taxon>Bacillati</taxon>
        <taxon>Bacillota</taxon>
        <taxon>Clostridia</taxon>
        <taxon>Lachnospirales</taxon>
        <taxon>Lachnospiraceae</taxon>
        <taxon>Dorea</taxon>
    </lineage>
</organism>
<evidence type="ECO:0000313" key="4">
    <source>
        <dbReference type="EMBL" id="CUP12436.1"/>
    </source>
</evidence>
<dbReference type="Gene3D" id="2.10.270.10">
    <property type="entry name" value="Cholin Binding"/>
    <property type="match status" value="7"/>
</dbReference>
<feature type="compositionally biased region" description="Polar residues" evidence="2">
    <location>
        <begin position="79"/>
        <end position="103"/>
    </location>
</feature>
<accession>A0A174KPR8</accession>
<evidence type="ECO:0000256" key="3">
    <source>
        <dbReference type="SAM" id="SignalP"/>
    </source>
</evidence>
<proteinExistence type="predicted"/>
<dbReference type="SUPFAM" id="SSF69360">
    <property type="entry name" value="Cell wall binding repeat"/>
    <property type="match status" value="4"/>
</dbReference>
<keyword evidence="3" id="KW-0732">Signal</keyword>
<name>A0A174KPR8_9FIRM</name>
<dbReference type="InterPro" id="IPR018337">
    <property type="entry name" value="Cell_wall/Cho-bd_repeat"/>
</dbReference>
<gene>
    <name evidence="4" type="primary">toxA_3</name>
    <name evidence="4" type="ORF">ERS852526_00478</name>
</gene>
<sequence length="888" mass="101696">MKKQKVCALLCVAALSTATVTPTMAADNVADAQAITQSSEVTEKTEASEATPDVQEEQDSQNADETVQEETPEQEEQKGTVQNAQDAGNTPSANENSALTAQNGTAAAQSGEGEEEAEVKNGWYEDEDGNYFYYENDKMFTNVIAEIEDEDGTHGYYFGDNGIMLRDSQEWISYWDKEKQEWITGYIWADENGYLRQGWYGDEYFGSDYTKYRNQVLEEGDNYYYFDSDGKMLRNQEVVVQGVLYRAGDDGILTLVDTKGQNGWKKSGEDWYYYKDGKMLQDTFEVINGSKYYFYYNGVMASGHFWVNDNEYWAEPGGQIVEKKNTWHYSGQLGKWLWFNSEGVVVRNQVLKIGNAEYYFDWDGIMQTGVFTCYVDGEEDKVLYANTKGAIDRSQGWKLVNGSWYYVKANGEAARDEFITVGGKRYYMDSEGIMQSGNFYVWDGEKSYEYYTDNSGVIITNNWVLDQLEWYFTDNEGNILKNQWHGDFYLTETGSMAVGVTQIGDKTFIFDENGHKVMTLEDQKTGWHLADGDWYYVDNGTLPTGWKDDMYYLENGKMLTNSLVPAKNTPGRYSYVGQDGTCVSGWVQRMNDWMYLEKDEKTGDIVAVNDGWRNINGTRYYFEDGFMVSNDLVEINGTLNKFSGSGAWQGEVKGTCWVLMEYGDWRYVENGSPVEPGKKTINGATYYFEGRGYMKRNSALCDEKTGNYYWINNDGHLDTTAGWKKTPWNEWFYVENGKLVSGTTKKIGGTEYTFYTGGHMIASTLEYNSESGKYFLHDESGKKIDVSREGWYKVTYEGEAIWYYFKDGKPYDGMLGNYFLSYGRMITGIYGTSKGLYLFDQNGILQKNGWKLYDGSWYYAGTTGRLYTGEHRIGGVKYVFDRNGRWVK</sequence>
<protein>
    <submittedName>
        <fullName evidence="4">Toxin A</fullName>
    </submittedName>
</protein>
<feature type="chain" id="PRO_5008026269" evidence="3">
    <location>
        <begin position="26"/>
        <end position="888"/>
    </location>
</feature>
<evidence type="ECO:0000256" key="2">
    <source>
        <dbReference type="SAM" id="MobiDB-lite"/>
    </source>
</evidence>
<dbReference type="Gene3D" id="2.10.270.20">
    <property type="match status" value="1"/>
</dbReference>
<dbReference type="Pfam" id="PF01473">
    <property type="entry name" value="Choline_bind_1"/>
    <property type="match status" value="7"/>
</dbReference>
<dbReference type="OrthoDB" id="177750at2"/>
<feature type="signal peptide" evidence="3">
    <location>
        <begin position="1"/>
        <end position="25"/>
    </location>
</feature>
<dbReference type="RefSeq" id="WP_055281657.1">
    <property type="nucleotide sequence ID" value="NZ_CZAY01000003.1"/>
</dbReference>
<dbReference type="AlphaFoldDB" id="A0A174KPR8"/>
<dbReference type="EMBL" id="CZAY01000003">
    <property type="protein sequence ID" value="CUP12436.1"/>
    <property type="molecule type" value="Genomic_DNA"/>
</dbReference>
<reference evidence="4 5" key="1">
    <citation type="submission" date="2015-09" db="EMBL/GenBank/DDBJ databases">
        <authorList>
            <consortium name="Pathogen Informatics"/>
        </authorList>
    </citation>
    <scope>NUCLEOTIDE SEQUENCE [LARGE SCALE GENOMIC DNA]</scope>
    <source>
        <strain evidence="4 5">2789STDY5834914</strain>
    </source>
</reference>